<dbReference type="InterPro" id="IPR029069">
    <property type="entry name" value="HotDog_dom_sf"/>
</dbReference>
<comment type="similarity">
    <text evidence="1">Belongs to the thioesterase PaaI family.</text>
</comment>
<accession>A0A139HXF1</accession>
<comment type="caution">
    <text evidence="4">The sequence shown here is derived from an EMBL/GenBank/DDBJ whole genome shotgun (WGS) entry which is preliminary data.</text>
</comment>
<keyword evidence="2" id="KW-0378">Hydrolase</keyword>
<dbReference type="CDD" id="cd03443">
    <property type="entry name" value="PaaI_thioesterase"/>
    <property type="match status" value="1"/>
</dbReference>
<feature type="domain" description="Thioesterase" evidence="3">
    <location>
        <begin position="73"/>
        <end position="151"/>
    </location>
</feature>
<dbReference type="InterPro" id="IPR006683">
    <property type="entry name" value="Thioestr_dom"/>
</dbReference>
<keyword evidence="5" id="KW-1185">Reference proteome</keyword>
<dbReference type="GO" id="GO:0047617">
    <property type="term" value="F:fatty acyl-CoA hydrolase activity"/>
    <property type="evidence" value="ECO:0007669"/>
    <property type="project" value="InterPro"/>
</dbReference>
<dbReference type="InterPro" id="IPR039298">
    <property type="entry name" value="ACOT13"/>
</dbReference>
<dbReference type="PANTHER" id="PTHR21660:SF1">
    <property type="entry name" value="ACYL-COENZYME A THIOESTERASE 13"/>
    <property type="match status" value="1"/>
</dbReference>
<name>A0A139HXF1_9PEZI</name>
<evidence type="ECO:0000259" key="3">
    <source>
        <dbReference type="Pfam" id="PF03061"/>
    </source>
</evidence>
<dbReference type="PANTHER" id="PTHR21660">
    <property type="entry name" value="THIOESTERASE SUPERFAMILY MEMBER-RELATED"/>
    <property type="match status" value="1"/>
</dbReference>
<dbReference type="SUPFAM" id="SSF54637">
    <property type="entry name" value="Thioesterase/thiol ester dehydrase-isomerase"/>
    <property type="match status" value="1"/>
</dbReference>
<dbReference type="Proteomes" id="UP000070133">
    <property type="component" value="Unassembled WGS sequence"/>
</dbReference>
<dbReference type="Gene3D" id="3.10.129.10">
    <property type="entry name" value="Hotdog Thioesterase"/>
    <property type="match status" value="1"/>
</dbReference>
<evidence type="ECO:0000313" key="4">
    <source>
        <dbReference type="EMBL" id="KXT07135.1"/>
    </source>
</evidence>
<reference evidence="4 5" key="1">
    <citation type="submission" date="2015-07" db="EMBL/GenBank/DDBJ databases">
        <title>Comparative genomics of the Sigatoka disease complex on banana suggests a link between parallel evolutionary changes in Pseudocercospora fijiensis and Pseudocercospora eumusae and increased virulence on the banana host.</title>
        <authorList>
            <person name="Chang T.-C."/>
            <person name="Salvucci A."/>
            <person name="Crous P.W."/>
            <person name="Stergiopoulos I."/>
        </authorList>
    </citation>
    <scope>NUCLEOTIDE SEQUENCE [LARGE SCALE GENOMIC DNA]</scope>
    <source>
        <strain evidence="4 5">CBS 114824</strain>
    </source>
</reference>
<evidence type="ECO:0000256" key="2">
    <source>
        <dbReference type="ARBA" id="ARBA00022801"/>
    </source>
</evidence>
<gene>
    <name evidence="4" type="ORF">AC578_2377</name>
</gene>
<organism evidence="4 5">
    <name type="scientific">Pseudocercospora eumusae</name>
    <dbReference type="NCBI Taxonomy" id="321146"/>
    <lineage>
        <taxon>Eukaryota</taxon>
        <taxon>Fungi</taxon>
        <taxon>Dikarya</taxon>
        <taxon>Ascomycota</taxon>
        <taxon>Pezizomycotina</taxon>
        <taxon>Dothideomycetes</taxon>
        <taxon>Dothideomycetidae</taxon>
        <taxon>Mycosphaerellales</taxon>
        <taxon>Mycosphaerellaceae</taxon>
        <taxon>Pseudocercospora</taxon>
    </lineage>
</organism>
<dbReference type="Pfam" id="PF03061">
    <property type="entry name" value="4HBT"/>
    <property type="match status" value="1"/>
</dbReference>
<evidence type="ECO:0000313" key="5">
    <source>
        <dbReference type="Proteomes" id="UP000070133"/>
    </source>
</evidence>
<dbReference type="AlphaFoldDB" id="A0A139HXF1"/>
<dbReference type="OrthoDB" id="434407at2759"/>
<sequence>MALKDEMTRVLLQGEARAKYDKMEGSNFLLPWLDIVEIVEAEKISDTLSKATFRFPGINIQDRCLQPEFLNPMGTLHAGATTAFFECATTWALYPIAKPGFWKSLGICRTINFTFMRPAMPGEILLMECETVHVGKRIAMLRAVMKREKDGAALVTCEHNKYNVDADMKL</sequence>
<evidence type="ECO:0000256" key="1">
    <source>
        <dbReference type="ARBA" id="ARBA00008324"/>
    </source>
</evidence>
<proteinExistence type="inferred from homology"/>
<dbReference type="EMBL" id="LFZN01000003">
    <property type="protein sequence ID" value="KXT07135.1"/>
    <property type="molecule type" value="Genomic_DNA"/>
</dbReference>
<protein>
    <recommendedName>
        <fullName evidence="3">Thioesterase domain-containing protein</fullName>
    </recommendedName>
</protein>